<dbReference type="Pfam" id="PF01553">
    <property type="entry name" value="Acyltransferase"/>
    <property type="match status" value="1"/>
</dbReference>
<feature type="domain" description="Phospholipid/glycerol acyltransferase" evidence="4">
    <location>
        <begin position="30"/>
        <end position="146"/>
    </location>
</feature>
<evidence type="ECO:0000259" key="4">
    <source>
        <dbReference type="SMART" id="SM00563"/>
    </source>
</evidence>
<dbReference type="GO" id="GO:0003841">
    <property type="term" value="F:1-acylglycerol-3-phosphate O-acyltransferase activity"/>
    <property type="evidence" value="ECO:0007669"/>
    <property type="project" value="TreeGrafter"/>
</dbReference>
<comment type="pathway">
    <text evidence="1">Lipid metabolism.</text>
</comment>
<keyword evidence="6" id="KW-1185">Reference proteome</keyword>
<keyword evidence="3 5" id="KW-0012">Acyltransferase</keyword>
<dbReference type="PANTHER" id="PTHR10434">
    <property type="entry name" value="1-ACYL-SN-GLYCEROL-3-PHOSPHATE ACYLTRANSFERASE"/>
    <property type="match status" value="1"/>
</dbReference>
<sequence length="203" mass="23612">MRLWAYILFYGSGFTYSLQYSEKLDPKENYILISNHTSAMDVALMYILHPNHPIVFVGKKELEKYPIFGRIYKKVSIIVDRSDKKSREAVFPLVKKTLKEDKNVVLFPEGGVPNRNIILGKFKDGPFVTATYCNKPIVVYVFHNLKNMFPFVNILGYPGKVRTERLAILHPKDFDNKDLLKQKAYEIIYNKIKSDPINHPQIK</sequence>
<dbReference type="Proteomes" id="UP000238042">
    <property type="component" value="Unassembled WGS sequence"/>
</dbReference>
<evidence type="ECO:0000313" key="6">
    <source>
        <dbReference type="Proteomes" id="UP000238042"/>
    </source>
</evidence>
<dbReference type="SMART" id="SM00563">
    <property type="entry name" value="PlsC"/>
    <property type="match status" value="1"/>
</dbReference>
<comment type="caution">
    <text evidence="5">The sequence shown here is derived from an EMBL/GenBank/DDBJ whole genome shotgun (WGS) entry which is preliminary data.</text>
</comment>
<dbReference type="CDD" id="cd07989">
    <property type="entry name" value="LPLAT_AGPAT-like"/>
    <property type="match status" value="1"/>
</dbReference>
<dbReference type="EMBL" id="PSZM01000001">
    <property type="protein sequence ID" value="PQL95600.1"/>
    <property type="molecule type" value="Genomic_DNA"/>
</dbReference>
<name>A0A2S8AGU4_9FLAO</name>
<reference evidence="5 6" key="1">
    <citation type="submission" date="2018-02" db="EMBL/GenBank/DDBJ databases">
        <title>Genome sequences of Apibacter spp., gut symbionts of Asian honey bees.</title>
        <authorList>
            <person name="Kwong W.K."/>
            <person name="Steele M.I."/>
            <person name="Moran N.A."/>
        </authorList>
    </citation>
    <scope>NUCLEOTIDE SEQUENCE [LARGE SCALE GENOMIC DNA]</scope>
    <source>
        <strain evidence="6">wkB301</strain>
    </source>
</reference>
<keyword evidence="2 5" id="KW-0808">Transferase</keyword>
<gene>
    <name evidence="5" type="ORF">C4S77_01350</name>
</gene>
<dbReference type="OrthoDB" id="9803035at2"/>
<proteinExistence type="predicted"/>
<protein>
    <submittedName>
        <fullName evidence="5">1-acyl-sn-glycerol-3-phosphate acyltransferase</fullName>
    </submittedName>
</protein>
<organism evidence="5 6">
    <name type="scientific">Apibacter adventoris</name>
    <dbReference type="NCBI Taxonomy" id="1679466"/>
    <lineage>
        <taxon>Bacteria</taxon>
        <taxon>Pseudomonadati</taxon>
        <taxon>Bacteroidota</taxon>
        <taxon>Flavobacteriia</taxon>
        <taxon>Flavobacteriales</taxon>
        <taxon>Weeksellaceae</taxon>
        <taxon>Apibacter</taxon>
    </lineage>
</organism>
<dbReference type="SUPFAM" id="SSF69593">
    <property type="entry name" value="Glycerol-3-phosphate (1)-acyltransferase"/>
    <property type="match status" value="1"/>
</dbReference>
<dbReference type="PANTHER" id="PTHR10434:SF11">
    <property type="entry name" value="1-ACYL-SN-GLYCEROL-3-PHOSPHATE ACYLTRANSFERASE"/>
    <property type="match status" value="1"/>
</dbReference>
<evidence type="ECO:0000256" key="3">
    <source>
        <dbReference type="ARBA" id="ARBA00023315"/>
    </source>
</evidence>
<evidence type="ECO:0000256" key="2">
    <source>
        <dbReference type="ARBA" id="ARBA00022679"/>
    </source>
</evidence>
<dbReference type="InterPro" id="IPR002123">
    <property type="entry name" value="Plipid/glycerol_acylTrfase"/>
</dbReference>
<dbReference type="GO" id="GO:0006654">
    <property type="term" value="P:phosphatidic acid biosynthetic process"/>
    <property type="evidence" value="ECO:0007669"/>
    <property type="project" value="TreeGrafter"/>
</dbReference>
<dbReference type="AlphaFoldDB" id="A0A2S8AGU4"/>
<evidence type="ECO:0000256" key="1">
    <source>
        <dbReference type="ARBA" id="ARBA00005189"/>
    </source>
</evidence>
<evidence type="ECO:0000313" key="5">
    <source>
        <dbReference type="EMBL" id="PQL95600.1"/>
    </source>
</evidence>
<accession>A0A2S8AGU4</accession>